<comment type="caution">
    <text evidence="1">The sequence shown here is derived from an EMBL/GenBank/DDBJ whole genome shotgun (WGS) entry which is preliminary data.</text>
</comment>
<proteinExistence type="predicted"/>
<sequence>MSQPTVRTRRGRSGTISRIETDPSHHLAGPFMPQTPLDSPTDNIPPRVPRPLKNNGAPSSHGFLDDLKTFRWVVVPQSSLRMILLPVFLHIQWTYITPLLFTDPPLSPFAPLLFLSHPTPSPTGDPNDVRYRKGYLDLVFLAYHIIVFSFLRQVAMIYICYPVARYFGIKREAKLARFGEQGYAILYFGIFGLWGMRIMGQLPTWWYNVEAFWIDYPHWQMKPELKRYYLMQASYWCQQLIVLVFKLEKPRKDYNELVAHHIVTLWLVGWSYLINLTLIGNAVYMSMDIPDAFLGTSKILNYMRWDRTKIAVFAVFIFVWTYFRHYLNLVMLWSVYRDFDLIPETSKVWAPETGAWLVWWMKWQIFAPILLLQLLNLFWYFLILRILVRAFTDVKVTDERSDDEESYEEEDTPPKTNKRKDD</sequence>
<dbReference type="Proteomes" id="UP000814140">
    <property type="component" value="Unassembled WGS sequence"/>
</dbReference>
<dbReference type="EMBL" id="MU277187">
    <property type="protein sequence ID" value="KAI0068641.1"/>
    <property type="molecule type" value="Genomic_DNA"/>
</dbReference>
<organism evidence="1 2">
    <name type="scientific">Artomyces pyxidatus</name>
    <dbReference type="NCBI Taxonomy" id="48021"/>
    <lineage>
        <taxon>Eukaryota</taxon>
        <taxon>Fungi</taxon>
        <taxon>Dikarya</taxon>
        <taxon>Basidiomycota</taxon>
        <taxon>Agaricomycotina</taxon>
        <taxon>Agaricomycetes</taxon>
        <taxon>Russulales</taxon>
        <taxon>Auriscalpiaceae</taxon>
        <taxon>Artomyces</taxon>
    </lineage>
</organism>
<keyword evidence="2" id="KW-1185">Reference proteome</keyword>
<reference evidence="1" key="1">
    <citation type="submission" date="2021-03" db="EMBL/GenBank/DDBJ databases">
        <authorList>
            <consortium name="DOE Joint Genome Institute"/>
            <person name="Ahrendt S."/>
            <person name="Looney B.P."/>
            <person name="Miyauchi S."/>
            <person name="Morin E."/>
            <person name="Drula E."/>
            <person name="Courty P.E."/>
            <person name="Chicoki N."/>
            <person name="Fauchery L."/>
            <person name="Kohler A."/>
            <person name="Kuo A."/>
            <person name="Labutti K."/>
            <person name="Pangilinan J."/>
            <person name="Lipzen A."/>
            <person name="Riley R."/>
            <person name="Andreopoulos W."/>
            <person name="He G."/>
            <person name="Johnson J."/>
            <person name="Barry K.W."/>
            <person name="Grigoriev I.V."/>
            <person name="Nagy L."/>
            <person name="Hibbett D."/>
            <person name="Henrissat B."/>
            <person name="Matheny P.B."/>
            <person name="Labbe J."/>
            <person name="Martin F."/>
        </authorList>
    </citation>
    <scope>NUCLEOTIDE SEQUENCE</scope>
    <source>
        <strain evidence="1">HHB10654</strain>
    </source>
</reference>
<protein>
    <submittedName>
        <fullName evidence="1">Longevity assurance proteins LAG1/LAC1</fullName>
    </submittedName>
</protein>
<evidence type="ECO:0000313" key="2">
    <source>
        <dbReference type="Proteomes" id="UP000814140"/>
    </source>
</evidence>
<accession>A0ACB8TJJ6</accession>
<reference evidence="1" key="2">
    <citation type="journal article" date="2022" name="New Phytol.">
        <title>Evolutionary transition to the ectomycorrhizal habit in the genomes of a hyperdiverse lineage of mushroom-forming fungi.</title>
        <authorList>
            <person name="Looney B."/>
            <person name="Miyauchi S."/>
            <person name="Morin E."/>
            <person name="Drula E."/>
            <person name="Courty P.E."/>
            <person name="Kohler A."/>
            <person name="Kuo A."/>
            <person name="LaButti K."/>
            <person name="Pangilinan J."/>
            <person name="Lipzen A."/>
            <person name="Riley R."/>
            <person name="Andreopoulos W."/>
            <person name="He G."/>
            <person name="Johnson J."/>
            <person name="Nolan M."/>
            <person name="Tritt A."/>
            <person name="Barry K.W."/>
            <person name="Grigoriev I.V."/>
            <person name="Nagy L.G."/>
            <person name="Hibbett D."/>
            <person name="Henrissat B."/>
            <person name="Matheny P.B."/>
            <person name="Labbe J."/>
            <person name="Martin F.M."/>
        </authorList>
    </citation>
    <scope>NUCLEOTIDE SEQUENCE</scope>
    <source>
        <strain evidence="1">HHB10654</strain>
    </source>
</reference>
<name>A0ACB8TJJ6_9AGAM</name>
<evidence type="ECO:0000313" key="1">
    <source>
        <dbReference type="EMBL" id="KAI0068641.1"/>
    </source>
</evidence>
<gene>
    <name evidence="1" type="ORF">BV25DRAFT_1986226</name>
</gene>